<gene>
    <name evidence="4" type="ORF">NDES1114_LOCUS7839</name>
</gene>
<organism evidence="4">
    <name type="scientific">Neobodo designis</name>
    <name type="common">Flagellated protozoan</name>
    <name type="synonym">Bodo designis</name>
    <dbReference type="NCBI Taxonomy" id="312471"/>
    <lineage>
        <taxon>Eukaryota</taxon>
        <taxon>Discoba</taxon>
        <taxon>Euglenozoa</taxon>
        <taxon>Kinetoplastea</taxon>
        <taxon>Metakinetoplastina</taxon>
        <taxon>Neobodonida</taxon>
        <taxon>Neobodo</taxon>
    </lineage>
</organism>
<evidence type="ECO:0000313" key="4">
    <source>
        <dbReference type="EMBL" id="CAD9102198.1"/>
    </source>
</evidence>
<dbReference type="GO" id="GO:0019843">
    <property type="term" value="F:rRNA binding"/>
    <property type="evidence" value="ECO:0007669"/>
    <property type="project" value="InterPro"/>
</dbReference>
<dbReference type="AlphaFoldDB" id="A0A7S1PUJ5"/>
<comment type="similarity">
    <text evidence="1">Belongs to the bacterial ribosomal protein bL20 family.</text>
</comment>
<proteinExistence type="inferred from homology"/>
<protein>
    <submittedName>
        <fullName evidence="4">Uncharacterized protein</fullName>
    </submittedName>
</protein>
<keyword evidence="3" id="KW-0687">Ribonucleoprotein</keyword>
<dbReference type="EMBL" id="HBGF01011729">
    <property type="protein sequence ID" value="CAD9102198.1"/>
    <property type="molecule type" value="Transcribed_RNA"/>
</dbReference>
<dbReference type="InterPro" id="IPR035566">
    <property type="entry name" value="Ribosomal_protein_bL20_C"/>
</dbReference>
<dbReference type="Gene3D" id="1.10.1900.20">
    <property type="entry name" value="Ribosomal protein L20"/>
    <property type="match status" value="1"/>
</dbReference>
<accession>A0A7S1PUJ5</accession>
<dbReference type="Pfam" id="PF00453">
    <property type="entry name" value="Ribosomal_L20"/>
    <property type="match status" value="1"/>
</dbReference>
<dbReference type="PANTHER" id="PTHR10986">
    <property type="entry name" value="39S RIBOSOMAL PROTEIN L20"/>
    <property type="match status" value="1"/>
</dbReference>
<dbReference type="GO" id="GO:1990904">
    <property type="term" value="C:ribonucleoprotein complex"/>
    <property type="evidence" value="ECO:0007669"/>
    <property type="project" value="UniProtKB-KW"/>
</dbReference>
<dbReference type="InterPro" id="IPR005813">
    <property type="entry name" value="Ribosomal_bL20"/>
</dbReference>
<dbReference type="GO" id="GO:0005840">
    <property type="term" value="C:ribosome"/>
    <property type="evidence" value="ECO:0007669"/>
    <property type="project" value="UniProtKB-KW"/>
</dbReference>
<dbReference type="GO" id="GO:0006412">
    <property type="term" value="P:translation"/>
    <property type="evidence" value="ECO:0007669"/>
    <property type="project" value="InterPro"/>
</dbReference>
<dbReference type="SUPFAM" id="SSF74731">
    <property type="entry name" value="Ribosomal protein L20"/>
    <property type="match status" value="1"/>
</dbReference>
<evidence type="ECO:0000256" key="1">
    <source>
        <dbReference type="ARBA" id="ARBA00007698"/>
    </source>
</evidence>
<dbReference type="GO" id="GO:0003735">
    <property type="term" value="F:structural constituent of ribosome"/>
    <property type="evidence" value="ECO:0007669"/>
    <property type="project" value="InterPro"/>
</dbReference>
<evidence type="ECO:0000256" key="3">
    <source>
        <dbReference type="ARBA" id="ARBA00023274"/>
    </source>
</evidence>
<sequence length="171" mass="19331">MLRHSPVCLGWRPKAYVQKVMPLLASRAKVEFKIGRRVVLNRLKRATDKRLTTDKWMRNSVNRAAINAAAREHGSDFPKLTNDLARQDVVLNPTAMKTLAVYEPMSFRAVMELAASGIAPPTPKSQVAKPQRPVLEQLDEDVRRIQATRSAVAADTELRDAWKRYVVEAEK</sequence>
<reference evidence="4" key="1">
    <citation type="submission" date="2021-01" db="EMBL/GenBank/DDBJ databases">
        <authorList>
            <person name="Corre E."/>
            <person name="Pelletier E."/>
            <person name="Niang G."/>
            <person name="Scheremetjew M."/>
            <person name="Finn R."/>
            <person name="Kale V."/>
            <person name="Holt S."/>
            <person name="Cochrane G."/>
            <person name="Meng A."/>
            <person name="Brown T."/>
            <person name="Cohen L."/>
        </authorList>
    </citation>
    <scope>NUCLEOTIDE SEQUENCE</scope>
    <source>
        <strain evidence="4">CCAP 1951/1</strain>
    </source>
</reference>
<evidence type="ECO:0000256" key="2">
    <source>
        <dbReference type="ARBA" id="ARBA00022980"/>
    </source>
</evidence>
<keyword evidence="2" id="KW-0689">Ribosomal protein</keyword>
<name>A0A7S1PUJ5_NEODS</name>